<comment type="caution">
    <text evidence="1">The sequence shown here is derived from an EMBL/GenBank/DDBJ whole genome shotgun (WGS) entry which is preliminary data.</text>
</comment>
<accession>X1CHH2</accession>
<name>X1CHH2_9ZZZZ</name>
<protein>
    <submittedName>
        <fullName evidence="1">Uncharacterized protein</fullName>
    </submittedName>
</protein>
<proteinExistence type="predicted"/>
<reference evidence="1" key="1">
    <citation type="journal article" date="2014" name="Front. Microbiol.">
        <title>High frequency of phylogenetically diverse reductive dehalogenase-homologous genes in deep subseafloor sedimentary metagenomes.</title>
        <authorList>
            <person name="Kawai M."/>
            <person name="Futagami T."/>
            <person name="Toyoda A."/>
            <person name="Takaki Y."/>
            <person name="Nishi S."/>
            <person name="Hori S."/>
            <person name="Arai W."/>
            <person name="Tsubouchi T."/>
            <person name="Morono Y."/>
            <person name="Uchiyama I."/>
            <person name="Ito T."/>
            <person name="Fujiyama A."/>
            <person name="Inagaki F."/>
            <person name="Takami H."/>
        </authorList>
    </citation>
    <scope>NUCLEOTIDE SEQUENCE</scope>
    <source>
        <strain evidence="1">Expedition CK06-06</strain>
    </source>
</reference>
<organism evidence="1">
    <name type="scientific">marine sediment metagenome</name>
    <dbReference type="NCBI Taxonomy" id="412755"/>
    <lineage>
        <taxon>unclassified sequences</taxon>
        <taxon>metagenomes</taxon>
        <taxon>ecological metagenomes</taxon>
    </lineage>
</organism>
<dbReference type="EMBL" id="BART01033398">
    <property type="protein sequence ID" value="GAH07087.1"/>
    <property type="molecule type" value="Genomic_DNA"/>
</dbReference>
<gene>
    <name evidence="1" type="ORF">S01H4_57416</name>
</gene>
<sequence length="101" mass="12339">MVICIRILLLYNKQGDKRNSAMSLDKKVIRKINKTDLKSDFSFWKTQSYEQRLKALEEIRQEYIEWKYDNKQRFQRVYSIHKKNKKATGRHQDLTDIENLE</sequence>
<evidence type="ECO:0000313" key="1">
    <source>
        <dbReference type="EMBL" id="GAH07087.1"/>
    </source>
</evidence>
<dbReference type="AlphaFoldDB" id="X1CHH2"/>